<evidence type="ECO:0000313" key="3">
    <source>
        <dbReference type="Proteomes" id="UP000216024"/>
    </source>
</evidence>
<keyword evidence="1" id="KW-1133">Transmembrane helix</keyword>
<keyword evidence="1" id="KW-0812">Transmembrane</keyword>
<keyword evidence="1" id="KW-0472">Membrane</keyword>
<gene>
    <name evidence="2" type="ORF">CCE28_18990</name>
</gene>
<keyword evidence="3" id="KW-1185">Reference proteome</keyword>
<proteinExistence type="predicted"/>
<dbReference type="AlphaFoldDB" id="A0A267MCR7"/>
<dbReference type="RefSeq" id="WP_095135341.1">
    <property type="nucleotide sequence ID" value="NZ_NIBG01000026.1"/>
</dbReference>
<reference evidence="2 3" key="1">
    <citation type="submission" date="2017-06" db="EMBL/GenBank/DDBJ databases">
        <title>Draft genome sequence of anaerobic fermentative bacterium Anaeromicrobium sediminis DY2726D isolated from West Pacific Ocean sediments.</title>
        <authorList>
            <person name="Zeng X."/>
        </authorList>
    </citation>
    <scope>NUCLEOTIDE SEQUENCE [LARGE SCALE GENOMIC DNA]</scope>
    <source>
        <strain evidence="2 3">DY2726D</strain>
    </source>
</reference>
<comment type="caution">
    <text evidence="2">The sequence shown here is derived from an EMBL/GenBank/DDBJ whole genome shotgun (WGS) entry which is preliminary data.</text>
</comment>
<protein>
    <submittedName>
        <fullName evidence="2">Uncharacterized protein</fullName>
    </submittedName>
</protein>
<feature type="transmembrane region" description="Helical" evidence="1">
    <location>
        <begin position="7"/>
        <end position="25"/>
    </location>
</feature>
<evidence type="ECO:0000313" key="2">
    <source>
        <dbReference type="EMBL" id="PAB57384.1"/>
    </source>
</evidence>
<dbReference type="EMBL" id="NIBG01000026">
    <property type="protein sequence ID" value="PAB57384.1"/>
    <property type="molecule type" value="Genomic_DNA"/>
</dbReference>
<dbReference type="Proteomes" id="UP000216024">
    <property type="component" value="Unassembled WGS sequence"/>
</dbReference>
<organism evidence="2 3">
    <name type="scientific">Anaeromicrobium sediminis</name>
    <dbReference type="NCBI Taxonomy" id="1478221"/>
    <lineage>
        <taxon>Bacteria</taxon>
        <taxon>Bacillati</taxon>
        <taxon>Bacillota</taxon>
        <taxon>Clostridia</taxon>
        <taxon>Peptostreptococcales</taxon>
        <taxon>Thermotaleaceae</taxon>
        <taxon>Anaeromicrobium</taxon>
    </lineage>
</organism>
<dbReference type="OrthoDB" id="1913083at2"/>
<accession>A0A267MCR7</accession>
<sequence>MKINYNILFGCLIISIGIIIQGYIVNLNTDTSLNNERINNRYEGVLDMNEATEYLNMNESEIKRLITIEKYQLEKYKTFTGEMLPYFQVGDKYYFYKETLDRWLTDITEDRRKYDTKENVVY</sequence>
<evidence type="ECO:0000256" key="1">
    <source>
        <dbReference type="SAM" id="Phobius"/>
    </source>
</evidence>
<name>A0A267MCR7_9FIRM</name>